<feature type="transmembrane region" description="Helical" evidence="10">
    <location>
        <begin position="85"/>
        <end position="107"/>
    </location>
</feature>
<reference evidence="12 13" key="1">
    <citation type="submission" date="2018-08" db="EMBL/GenBank/DDBJ databases">
        <title>Genomic Encyclopedia of Archaeal and Bacterial Type Strains, Phase II (KMG-II): from individual species to whole genera.</title>
        <authorList>
            <person name="Goeker M."/>
        </authorList>
    </citation>
    <scope>NUCLEOTIDE SEQUENCE [LARGE SCALE GENOMIC DNA]</scope>
    <source>
        <strain evidence="12 13">DSM 2261</strain>
    </source>
</reference>
<dbReference type="Pfam" id="PF07730">
    <property type="entry name" value="HisKA_3"/>
    <property type="match status" value="1"/>
</dbReference>
<evidence type="ECO:0000256" key="1">
    <source>
        <dbReference type="ARBA" id="ARBA00000085"/>
    </source>
</evidence>
<dbReference type="RefSeq" id="WP_082175578.1">
    <property type="nucleotide sequence ID" value="NZ_CP011509.1"/>
</dbReference>
<dbReference type="PANTHER" id="PTHR24421:SF10">
    <property type="entry name" value="NITRATE_NITRITE SENSOR PROTEIN NARQ"/>
    <property type="match status" value="1"/>
</dbReference>
<evidence type="ECO:0000256" key="5">
    <source>
        <dbReference type="ARBA" id="ARBA00022741"/>
    </source>
</evidence>
<evidence type="ECO:0000256" key="9">
    <source>
        <dbReference type="SAM" id="Coils"/>
    </source>
</evidence>
<dbReference type="CDD" id="cd16917">
    <property type="entry name" value="HATPase_UhpB-NarQ-NarX-like"/>
    <property type="match status" value="1"/>
</dbReference>
<comment type="caution">
    <text evidence="12">The sequence shown here is derived from an EMBL/GenBank/DDBJ whole genome shotgun (WGS) entry which is preliminary data.</text>
</comment>
<keyword evidence="13" id="KW-1185">Reference proteome</keyword>
<sequence>MKLSLLVGGPPSSGPLVEAHRKLRAPHAVAVLMAGALAVALVPLIPGVSARLEVTLHDTAWAMGVFAIVSLAAAVVFWRRGATPAYWRLCVLETWTTALTLLSLVWASGNPLSPFWLLLVCLCLTMAVDPSGRVSEGLAFVVAPQVLALLFLLEGEPAKAALSAVIGGVVVVAATVLRGLFVGLTEARNERDRLRAELAELRLREERHRISRDLHDGLGTELASLTWTARTLHQRLEGSPMQGDVGQLLERLRSGMDELRTVVWALRAPARPWEDVVARLAQRCRELGGDRDVVVEASAADPRVEFDGQVALDLVRAVQELVHNAARHAQPRRIRVTLRCEPDGIRFLVEDDGRGLAEGALERSEGGLKNFRARVESAGGTARVESSSQGTRVSAWLPTPTFRPNMSMQ</sequence>
<dbReference type="PROSITE" id="PS50109">
    <property type="entry name" value="HIS_KIN"/>
    <property type="match status" value="1"/>
</dbReference>
<gene>
    <name evidence="12" type="ORF">ATI61_11025</name>
</gene>
<keyword evidence="5" id="KW-0547">Nucleotide-binding</keyword>
<dbReference type="Gene3D" id="3.30.565.10">
    <property type="entry name" value="Histidine kinase-like ATPase, C-terminal domain"/>
    <property type="match status" value="1"/>
</dbReference>
<dbReference type="EMBL" id="QUMU01000010">
    <property type="protein sequence ID" value="REG27019.1"/>
    <property type="molecule type" value="Genomic_DNA"/>
</dbReference>
<organism evidence="12 13">
    <name type="scientific">Archangium gephyra</name>
    <dbReference type="NCBI Taxonomy" id="48"/>
    <lineage>
        <taxon>Bacteria</taxon>
        <taxon>Pseudomonadati</taxon>
        <taxon>Myxococcota</taxon>
        <taxon>Myxococcia</taxon>
        <taxon>Myxococcales</taxon>
        <taxon>Cystobacterineae</taxon>
        <taxon>Archangiaceae</taxon>
        <taxon>Archangium</taxon>
    </lineage>
</organism>
<name>A0ABX9JTU3_9BACT</name>
<evidence type="ECO:0000256" key="7">
    <source>
        <dbReference type="ARBA" id="ARBA00022840"/>
    </source>
</evidence>
<dbReference type="EC" id="2.7.13.3" evidence="2"/>
<evidence type="ECO:0000256" key="8">
    <source>
        <dbReference type="ARBA" id="ARBA00023012"/>
    </source>
</evidence>
<dbReference type="Gene3D" id="1.20.5.1930">
    <property type="match status" value="1"/>
</dbReference>
<evidence type="ECO:0000313" key="13">
    <source>
        <dbReference type="Proteomes" id="UP000256345"/>
    </source>
</evidence>
<evidence type="ECO:0000256" key="10">
    <source>
        <dbReference type="SAM" id="Phobius"/>
    </source>
</evidence>
<keyword evidence="10" id="KW-0472">Membrane</keyword>
<feature type="coiled-coil region" evidence="9">
    <location>
        <begin position="184"/>
        <end position="211"/>
    </location>
</feature>
<keyword evidence="6 12" id="KW-0418">Kinase</keyword>
<evidence type="ECO:0000256" key="4">
    <source>
        <dbReference type="ARBA" id="ARBA00022679"/>
    </source>
</evidence>
<evidence type="ECO:0000256" key="6">
    <source>
        <dbReference type="ARBA" id="ARBA00022777"/>
    </source>
</evidence>
<keyword evidence="9" id="KW-0175">Coiled coil</keyword>
<accession>A0ABX9JTU3</accession>
<feature type="transmembrane region" description="Helical" evidence="10">
    <location>
        <begin position="28"/>
        <end position="48"/>
    </location>
</feature>
<feature type="domain" description="Histidine kinase" evidence="11">
    <location>
        <begin position="213"/>
        <end position="401"/>
    </location>
</feature>
<dbReference type="GO" id="GO:0016301">
    <property type="term" value="F:kinase activity"/>
    <property type="evidence" value="ECO:0007669"/>
    <property type="project" value="UniProtKB-KW"/>
</dbReference>
<dbReference type="Proteomes" id="UP000256345">
    <property type="component" value="Unassembled WGS sequence"/>
</dbReference>
<dbReference type="PANTHER" id="PTHR24421">
    <property type="entry name" value="NITRATE/NITRITE SENSOR PROTEIN NARX-RELATED"/>
    <property type="match status" value="1"/>
</dbReference>
<feature type="transmembrane region" description="Helical" evidence="10">
    <location>
        <begin position="60"/>
        <end position="78"/>
    </location>
</feature>
<dbReference type="InterPro" id="IPR036890">
    <property type="entry name" value="HATPase_C_sf"/>
</dbReference>
<keyword evidence="4" id="KW-0808">Transferase</keyword>
<dbReference type="InterPro" id="IPR005467">
    <property type="entry name" value="His_kinase_dom"/>
</dbReference>
<keyword evidence="8" id="KW-0902">Two-component regulatory system</keyword>
<feature type="transmembrane region" description="Helical" evidence="10">
    <location>
        <begin position="137"/>
        <end position="154"/>
    </location>
</feature>
<keyword evidence="10" id="KW-0812">Transmembrane</keyword>
<keyword evidence="7" id="KW-0067">ATP-binding</keyword>
<keyword evidence="3" id="KW-0597">Phosphoprotein</keyword>
<feature type="transmembrane region" description="Helical" evidence="10">
    <location>
        <begin position="160"/>
        <end position="185"/>
    </location>
</feature>
<dbReference type="SUPFAM" id="SSF55874">
    <property type="entry name" value="ATPase domain of HSP90 chaperone/DNA topoisomerase II/histidine kinase"/>
    <property type="match status" value="1"/>
</dbReference>
<evidence type="ECO:0000313" key="12">
    <source>
        <dbReference type="EMBL" id="REG27019.1"/>
    </source>
</evidence>
<comment type="catalytic activity">
    <reaction evidence="1">
        <text>ATP + protein L-histidine = ADP + protein N-phospho-L-histidine.</text>
        <dbReference type="EC" id="2.7.13.3"/>
    </reaction>
</comment>
<evidence type="ECO:0000259" key="11">
    <source>
        <dbReference type="PROSITE" id="PS50109"/>
    </source>
</evidence>
<dbReference type="InterPro" id="IPR003594">
    <property type="entry name" value="HATPase_dom"/>
</dbReference>
<dbReference type="InterPro" id="IPR050482">
    <property type="entry name" value="Sensor_HK_TwoCompSys"/>
</dbReference>
<evidence type="ECO:0000256" key="3">
    <source>
        <dbReference type="ARBA" id="ARBA00022553"/>
    </source>
</evidence>
<dbReference type="Pfam" id="PF02518">
    <property type="entry name" value="HATPase_c"/>
    <property type="match status" value="1"/>
</dbReference>
<protein>
    <recommendedName>
        <fullName evidence="2">histidine kinase</fullName>
        <ecNumber evidence="2">2.7.13.3</ecNumber>
    </recommendedName>
</protein>
<proteinExistence type="predicted"/>
<keyword evidence="10" id="KW-1133">Transmembrane helix</keyword>
<evidence type="ECO:0000256" key="2">
    <source>
        <dbReference type="ARBA" id="ARBA00012438"/>
    </source>
</evidence>
<dbReference type="InterPro" id="IPR011712">
    <property type="entry name" value="Sig_transdc_His_kin_sub3_dim/P"/>
</dbReference>
<dbReference type="SMART" id="SM00387">
    <property type="entry name" value="HATPase_c"/>
    <property type="match status" value="1"/>
</dbReference>